<feature type="domain" description="Oxidoreductase FAD/NAD(P)-binding" evidence="10">
    <location>
        <begin position="176"/>
        <end position="240"/>
    </location>
</feature>
<dbReference type="InterPro" id="IPR001834">
    <property type="entry name" value="CBR-like"/>
</dbReference>
<dbReference type="SUPFAM" id="SSF52343">
    <property type="entry name" value="Ferredoxin reductase-like, C-terminal NADP-linked domain"/>
    <property type="match status" value="2"/>
</dbReference>
<dbReference type="CDD" id="cd06183">
    <property type="entry name" value="cyt_b5_reduct_like"/>
    <property type="match status" value="1"/>
</dbReference>
<evidence type="ECO:0000256" key="3">
    <source>
        <dbReference type="ARBA" id="ARBA00022630"/>
    </source>
</evidence>
<keyword evidence="9" id="KW-0472">Membrane</keyword>
<evidence type="ECO:0000256" key="2">
    <source>
        <dbReference type="ARBA" id="ARBA00004294"/>
    </source>
</evidence>
<dbReference type="AlphaFoldDB" id="A0A7J0E427"/>
<dbReference type="Proteomes" id="UP000585474">
    <property type="component" value="Unassembled WGS sequence"/>
</dbReference>
<comment type="subcellular location">
    <subcellularLocation>
        <location evidence="2">Mitochondrion outer membrane</location>
    </subcellularLocation>
</comment>
<evidence type="ECO:0000313" key="11">
    <source>
        <dbReference type="EMBL" id="GFY81208.1"/>
    </source>
</evidence>
<keyword evidence="5" id="KW-1000">Mitochondrion outer membrane</keyword>
<evidence type="ECO:0000256" key="4">
    <source>
        <dbReference type="ARBA" id="ARBA00022692"/>
    </source>
</evidence>
<dbReference type="PANTHER" id="PTHR19370">
    <property type="entry name" value="NADH-CYTOCHROME B5 REDUCTASE"/>
    <property type="match status" value="1"/>
</dbReference>
<dbReference type="Gene3D" id="3.40.50.80">
    <property type="entry name" value="Nucleotide-binding domain of ferredoxin-NADP reductase (FNR) module"/>
    <property type="match status" value="2"/>
</dbReference>
<dbReference type="Pfam" id="PF00175">
    <property type="entry name" value="NAD_binding_1"/>
    <property type="match status" value="2"/>
</dbReference>
<keyword evidence="7" id="KW-1133">Transmembrane helix</keyword>
<evidence type="ECO:0000313" key="12">
    <source>
        <dbReference type="Proteomes" id="UP000585474"/>
    </source>
</evidence>
<proteinExistence type="predicted"/>
<evidence type="ECO:0000256" key="8">
    <source>
        <dbReference type="ARBA" id="ARBA00023002"/>
    </source>
</evidence>
<evidence type="ECO:0000256" key="1">
    <source>
        <dbReference type="ARBA" id="ARBA00001974"/>
    </source>
</evidence>
<evidence type="ECO:0000256" key="9">
    <source>
        <dbReference type="ARBA" id="ARBA00023136"/>
    </source>
</evidence>
<feature type="domain" description="Oxidoreductase FAD/NAD(P)-binding" evidence="10">
    <location>
        <begin position="1"/>
        <end position="48"/>
    </location>
</feature>
<keyword evidence="3" id="KW-0285">Flavoprotein</keyword>
<sequence length="244" mass="27388">MLAGGSGITPMFQVTRAILENPKDKTKVHLIYANVTFEDILLKVILSLFRLTSGHMSSCMLGKLSLDRRMKSLVRLKYKCDSLPRLFLAFNHKFPLLHQCKEFRVVSTLLTRLLNKVLYTSTQVSPVSFHHPCKAYIIAYEVPILSHEVERHPVLASGRGSDAILLVAEMTVNSPQEELDGLAANYPDRFKIYYVLNQPPEVWNGGVGFVSKEMIQTYCPAPAPDIQILRCGPPPMNKAMDCSP</sequence>
<dbReference type="InterPro" id="IPR039261">
    <property type="entry name" value="FNR_nucleotide-bd"/>
</dbReference>
<gene>
    <name evidence="11" type="ORF">Acr_01g0010170</name>
</gene>
<comment type="caution">
    <text evidence="11">The sequence shown here is derived from an EMBL/GenBank/DDBJ whole genome shotgun (WGS) entry which is preliminary data.</text>
</comment>
<dbReference type="GO" id="GO:0004128">
    <property type="term" value="F:cytochrome-b5 reductase activity, acting on NAD(P)H"/>
    <property type="evidence" value="ECO:0007669"/>
    <property type="project" value="TreeGrafter"/>
</dbReference>
<keyword evidence="6" id="KW-0274">FAD</keyword>
<dbReference type="FunFam" id="3.40.50.80:FF:000019">
    <property type="entry name" value="NADH-cytochrome b5 reductase"/>
    <property type="match status" value="1"/>
</dbReference>
<dbReference type="InterPro" id="IPR001433">
    <property type="entry name" value="OxRdtase_FAD/NAD-bd"/>
</dbReference>
<keyword evidence="8" id="KW-0560">Oxidoreductase</keyword>
<name>A0A7J0E427_9ERIC</name>
<comment type="cofactor">
    <cofactor evidence="1">
        <name>FAD</name>
        <dbReference type="ChEBI" id="CHEBI:57692"/>
    </cofactor>
</comment>
<dbReference type="EMBL" id="BJWL01000001">
    <property type="protein sequence ID" value="GFY81208.1"/>
    <property type="molecule type" value="Genomic_DNA"/>
</dbReference>
<dbReference type="PANTHER" id="PTHR19370:SF184">
    <property type="entry name" value="NADH-CYTOCHROME B5 REDUCTASE-LIKE"/>
    <property type="match status" value="1"/>
</dbReference>
<accession>A0A7J0E427</accession>
<keyword evidence="4" id="KW-0812">Transmembrane</keyword>
<dbReference type="OrthoDB" id="432685at2759"/>
<evidence type="ECO:0000259" key="10">
    <source>
        <dbReference type="Pfam" id="PF00175"/>
    </source>
</evidence>
<keyword evidence="5" id="KW-0496">Mitochondrion</keyword>
<evidence type="ECO:0000256" key="5">
    <source>
        <dbReference type="ARBA" id="ARBA00022787"/>
    </source>
</evidence>
<evidence type="ECO:0000256" key="6">
    <source>
        <dbReference type="ARBA" id="ARBA00022827"/>
    </source>
</evidence>
<dbReference type="GO" id="GO:0005741">
    <property type="term" value="C:mitochondrial outer membrane"/>
    <property type="evidence" value="ECO:0007669"/>
    <property type="project" value="UniProtKB-SubCell"/>
</dbReference>
<evidence type="ECO:0000256" key="7">
    <source>
        <dbReference type="ARBA" id="ARBA00022989"/>
    </source>
</evidence>
<keyword evidence="12" id="KW-1185">Reference proteome</keyword>
<dbReference type="GO" id="GO:0022900">
    <property type="term" value="P:electron transport chain"/>
    <property type="evidence" value="ECO:0007669"/>
    <property type="project" value="TreeGrafter"/>
</dbReference>
<protein>
    <submittedName>
        <fullName evidence="11">NADH:cytochrome B5 reductase 1</fullName>
    </submittedName>
</protein>
<reference evidence="11 12" key="1">
    <citation type="submission" date="2019-07" db="EMBL/GenBank/DDBJ databases">
        <title>De Novo Assembly of kiwifruit Actinidia rufa.</title>
        <authorList>
            <person name="Sugita-Konishi S."/>
            <person name="Sato K."/>
            <person name="Mori E."/>
            <person name="Abe Y."/>
            <person name="Kisaki G."/>
            <person name="Hamano K."/>
            <person name="Suezawa K."/>
            <person name="Otani M."/>
            <person name="Fukuda T."/>
            <person name="Manabe T."/>
            <person name="Gomi K."/>
            <person name="Tabuchi M."/>
            <person name="Akimitsu K."/>
            <person name="Kataoka I."/>
        </authorList>
    </citation>
    <scope>NUCLEOTIDE SEQUENCE [LARGE SCALE GENOMIC DNA]</scope>
    <source>
        <strain evidence="12">cv. Fuchu</strain>
    </source>
</reference>
<organism evidence="11 12">
    <name type="scientific">Actinidia rufa</name>
    <dbReference type="NCBI Taxonomy" id="165716"/>
    <lineage>
        <taxon>Eukaryota</taxon>
        <taxon>Viridiplantae</taxon>
        <taxon>Streptophyta</taxon>
        <taxon>Embryophyta</taxon>
        <taxon>Tracheophyta</taxon>
        <taxon>Spermatophyta</taxon>
        <taxon>Magnoliopsida</taxon>
        <taxon>eudicotyledons</taxon>
        <taxon>Gunneridae</taxon>
        <taxon>Pentapetalae</taxon>
        <taxon>asterids</taxon>
        <taxon>Ericales</taxon>
        <taxon>Actinidiaceae</taxon>
        <taxon>Actinidia</taxon>
    </lineage>
</organism>